<dbReference type="OrthoDB" id="8655093at2"/>
<sequence>MNDAERSQAAQHAGRVLNFLGGDVEAARFVDGLFFISQVWDDLVDRDREVDPEDVSRAFWLALAELPANGFYARHRQELLPLVRMAMSDWLDATALERGTAHERTVAFTLRDNLAAVVTGCAYLKGGYEWMRKVSPEIRRMIHDETLGTYLRGLK</sequence>
<organism evidence="1 2">
    <name type="scientific">Desulfocurvibacter africanus PCS</name>
    <dbReference type="NCBI Taxonomy" id="1262666"/>
    <lineage>
        <taxon>Bacteria</taxon>
        <taxon>Pseudomonadati</taxon>
        <taxon>Thermodesulfobacteriota</taxon>
        <taxon>Desulfovibrionia</taxon>
        <taxon>Desulfovibrionales</taxon>
        <taxon>Desulfovibrionaceae</taxon>
        <taxon>Desulfocurvibacter</taxon>
    </lineage>
</organism>
<dbReference type="EMBL" id="AOSV01000001">
    <property type="protein sequence ID" value="EMG39157.1"/>
    <property type="molecule type" value="Genomic_DNA"/>
</dbReference>
<evidence type="ECO:0000313" key="2">
    <source>
        <dbReference type="Proteomes" id="UP000011922"/>
    </source>
</evidence>
<reference evidence="1 2" key="1">
    <citation type="journal article" date="2013" name="Genome Announc.">
        <title>Draft Genome Sequence for Desulfovibrio africanus Strain PCS.</title>
        <authorList>
            <person name="Brown S.D."/>
            <person name="Utturkar S.M."/>
            <person name="Arkin A.P."/>
            <person name="Deutschbauer A.M."/>
            <person name="Elias D.A."/>
            <person name="Hazen T.C."/>
            <person name="Chakraborty R."/>
        </authorList>
    </citation>
    <scope>NUCLEOTIDE SEQUENCE [LARGE SCALE GENOMIC DNA]</scope>
    <source>
        <strain evidence="1 2">PCS</strain>
    </source>
</reference>
<dbReference type="PATRIC" id="fig|1262666.3.peg.43"/>
<dbReference type="RefSeq" id="WP_005982785.1">
    <property type="nucleotide sequence ID" value="NZ_AOSV01000001.1"/>
</dbReference>
<dbReference type="AlphaFoldDB" id="M5PXX6"/>
<comment type="caution">
    <text evidence="1">The sequence shown here is derived from an EMBL/GenBank/DDBJ whole genome shotgun (WGS) entry which is preliminary data.</text>
</comment>
<proteinExistence type="predicted"/>
<gene>
    <name evidence="1" type="ORF">PCS_00043</name>
</gene>
<protein>
    <submittedName>
        <fullName evidence="1">Uncharacterized protein</fullName>
    </submittedName>
</protein>
<accession>M5PXX6</accession>
<evidence type="ECO:0000313" key="1">
    <source>
        <dbReference type="EMBL" id="EMG39157.1"/>
    </source>
</evidence>
<name>M5PXX6_DESAF</name>
<dbReference type="Proteomes" id="UP000011922">
    <property type="component" value="Unassembled WGS sequence"/>
</dbReference>